<dbReference type="EMBL" id="OMOI01000002">
    <property type="protein sequence ID" value="SPF78722.1"/>
    <property type="molecule type" value="Genomic_DNA"/>
</dbReference>
<protein>
    <submittedName>
        <fullName evidence="2">Tropinesterase</fullName>
        <ecNumber evidence="2">3.1.1.10</ecNumber>
    </submittedName>
</protein>
<dbReference type="OrthoDB" id="7616518at2"/>
<dbReference type="PANTHER" id="PTHR43433">
    <property type="entry name" value="HYDROLASE, ALPHA/BETA FOLD FAMILY PROTEIN"/>
    <property type="match status" value="1"/>
</dbReference>
<dbReference type="AlphaFoldDB" id="A0A2R8ARP4"/>
<gene>
    <name evidence="2" type="ORF">ALP8811_02653</name>
</gene>
<feature type="domain" description="AB hydrolase-1" evidence="1">
    <location>
        <begin position="37"/>
        <end position="131"/>
    </location>
</feature>
<evidence type="ECO:0000313" key="2">
    <source>
        <dbReference type="EMBL" id="SPF78722.1"/>
    </source>
</evidence>
<dbReference type="EC" id="3.1.1.10" evidence="2"/>
<dbReference type="Pfam" id="PF00561">
    <property type="entry name" value="Abhydrolase_1"/>
    <property type="match status" value="1"/>
</dbReference>
<dbReference type="InterPro" id="IPR029058">
    <property type="entry name" value="AB_hydrolase_fold"/>
</dbReference>
<dbReference type="GO" id="GO:0050357">
    <property type="term" value="F:tropinesterase activity"/>
    <property type="evidence" value="ECO:0007669"/>
    <property type="project" value="UniProtKB-EC"/>
</dbReference>
<organism evidence="2 3">
    <name type="scientific">Aliiroseovarius pelagivivens</name>
    <dbReference type="NCBI Taxonomy" id="1639690"/>
    <lineage>
        <taxon>Bacteria</taxon>
        <taxon>Pseudomonadati</taxon>
        <taxon>Pseudomonadota</taxon>
        <taxon>Alphaproteobacteria</taxon>
        <taxon>Rhodobacterales</taxon>
        <taxon>Paracoccaceae</taxon>
        <taxon>Aliiroseovarius</taxon>
    </lineage>
</organism>
<evidence type="ECO:0000259" key="1">
    <source>
        <dbReference type="Pfam" id="PF00561"/>
    </source>
</evidence>
<name>A0A2R8ARP4_9RHOB</name>
<proteinExistence type="predicted"/>
<dbReference type="PANTHER" id="PTHR43433:SF5">
    <property type="entry name" value="AB HYDROLASE-1 DOMAIN-CONTAINING PROTEIN"/>
    <property type="match status" value="1"/>
</dbReference>
<dbReference type="GO" id="GO:0046503">
    <property type="term" value="P:glycerolipid catabolic process"/>
    <property type="evidence" value="ECO:0007669"/>
    <property type="project" value="TreeGrafter"/>
</dbReference>
<dbReference type="SUPFAM" id="SSF53474">
    <property type="entry name" value="alpha/beta-Hydrolases"/>
    <property type="match status" value="1"/>
</dbReference>
<sequence length="277" mass="30550">MGVQEVIDTIDKSEFHMIEVDGAKIRYFHRVVNSDLPPLLVCNGLAQSIEVLLPLLDEINDRCLIAIDMPGTGRSHMIDGVSTIPDYAEFTLKVLDEVGIENFDILGISWGGALAQQIAHTVPDRVAKLVLAICSAGGVGSWWGTPIALTEIMFPMRFTSKAYGNFIGPLMYGGEAIFAPAEFREYSKHAIRPSPEGYFSQVRAMCNWTSLPWLRTLTQPTLVIAGKFDGLIPITNQILLSNMLPNAKLHVYPAGHLLMYTQREEVGAEITTFLGKD</sequence>
<keyword evidence="3" id="KW-1185">Reference proteome</keyword>
<dbReference type="Gene3D" id="3.40.50.1820">
    <property type="entry name" value="alpha/beta hydrolase"/>
    <property type="match status" value="1"/>
</dbReference>
<dbReference type="InterPro" id="IPR000073">
    <property type="entry name" value="AB_hydrolase_1"/>
</dbReference>
<dbReference type="InterPro" id="IPR050471">
    <property type="entry name" value="AB_hydrolase"/>
</dbReference>
<dbReference type="RefSeq" id="WP_108857713.1">
    <property type="nucleotide sequence ID" value="NZ_OMOI01000002.1"/>
</dbReference>
<evidence type="ECO:0000313" key="3">
    <source>
        <dbReference type="Proteomes" id="UP000244911"/>
    </source>
</evidence>
<keyword evidence="2" id="KW-0378">Hydrolase</keyword>
<dbReference type="Proteomes" id="UP000244911">
    <property type="component" value="Unassembled WGS sequence"/>
</dbReference>
<dbReference type="PRINTS" id="PR00111">
    <property type="entry name" value="ABHYDROLASE"/>
</dbReference>
<accession>A0A2R8ARP4</accession>
<reference evidence="2 3" key="1">
    <citation type="submission" date="2018-03" db="EMBL/GenBank/DDBJ databases">
        <authorList>
            <person name="Keele B.F."/>
        </authorList>
    </citation>
    <scope>NUCLEOTIDE SEQUENCE [LARGE SCALE GENOMIC DNA]</scope>
    <source>
        <strain evidence="2 3">CECT 8811</strain>
    </source>
</reference>
<dbReference type="GO" id="GO:0004806">
    <property type="term" value="F:triacylglycerol lipase activity"/>
    <property type="evidence" value="ECO:0007669"/>
    <property type="project" value="TreeGrafter"/>
</dbReference>